<dbReference type="Pfam" id="PF00535">
    <property type="entry name" value="Glycos_transf_2"/>
    <property type="match status" value="1"/>
</dbReference>
<evidence type="ECO:0000313" key="2">
    <source>
        <dbReference type="EMBL" id="NJP38779.1"/>
    </source>
</evidence>
<dbReference type="SUPFAM" id="SSF53448">
    <property type="entry name" value="Nucleotide-diphospho-sugar transferases"/>
    <property type="match status" value="1"/>
</dbReference>
<dbReference type="EMBL" id="JAATHJ010000030">
    <property type="protein sequence ID" value="NJP38779.1"/>
    <property type="molecule type" value="Genomic_DNA"/>
</dbReference>
<keyword evidence="3" id="KW-1185">Reference proteome</keyword>
<feature type="domain" description="Glycosyltransferase 2-like" evidence="1">
    <location>
        <begin position="17"/>
        <end position="134"/>
    </location>
</feature>
<comment type="caution">
    <text evidence="2">The sequence shown here is derived from an EMBL/GenBank/DDBJ whole genome shotgun (WGS) entry which is preliminary data.</text>
</comment>
<evidence type="ECO:0000259" key="1">
    <source>
        <dbReference type="Pfam" id="PF00535"/>
    </source>
</evidence>
<proteinExistence type="predicted"/>
<sequence length="207" mass="24452">MISCIVILDKHWKQQFRLIESVLKGTCMPDEWIFVTDPLHTDFLSKKLEQYPLAYTVIEEETWNEGKALNQGIERAAHSFVWMPDIRDEVHERMLELMKEEASHADLVIVSHRPVEESENWDQSEASLDIKLDKTIVSKKESMKLLIELDRIFSINWNKLVKKELLQQQPFPEGVSEPEEWIAHELLHRAAKAVWIKNKLYFYLIEP</sequence>
<dbReference type="InterPro" id="IPR001173">
    <property type="entry name" value="Glyco_trans_2-like"/>
</dbReference>
<dbReference type="AlphaFoldDB" id="A0A969PWI3"/>
<dbReference type="Proteomes" id="UP000752012">
    <property type="component" value="Unassembled WGS sequence"/>
</dbReference>
<dbReference type="InterPro" id="IPR029044">
    <property type="entry name" value="Nucleotide-diphossugar_trans"/>
</dbReference>
<evidence type="ECO:0000313" key="3">
    <source>
        <dbReference type="Proteomes" id="UP000752012"/>
    </source>
</evidence>
<gene>
    <name evidence="2" type="ORF">HCN83_14520</name>
</gene>
<dbReference type="Gene3D" id="3.90.550.10">
    <property type="entry name" value="Spore Coat Polysaccharide Biosynthesis Protein SpsA, Chain A"/>
    <property type="match status" value="1"/>
</dbReference>
<protein>
    <submittedName>
        <fullName evidence="2">Glycosyltransferase</fullName>
    </submittedName>
</protein>
<name>A0A969PWI3_9BACI</name>
<dbReference type="RefSeq" id="WP_168008597.1">
    <property type="nucleotide sequence ID" value="NZ_JAATHJ010000030.1"/>
</dbReference>
<accession>A0A969PWI3</accession>
<organism evidence="2 3">
    <name type="scientific">Alkalicoccus luteus</name>
    <dbReference type="NCBI Taxonomy" id="1237094"/>
    <lineage>
        <taxon>Bacteria</taxon>
        <taxon>Bacillati</taxon>
        <taxon>Bacillota</taxon>
        <taxon>Bacilli</taxon>
        <taxon>Bacillales</taxon>
        <taxon>Bacillaceae</taxon>
        <taxon>Alkalicoccus</taxon>
    </lineage>
</organism>
<reference evidence="2 3" key="1">
    <citation type="submission" date="2020-03" db="EMBL/GenBank/DDBJ databases">
        <title>Assessment of the enzymatic potential of alkaline-tolerant lipase obtained from Bacillus luteus H11 (technogenic soil) for the bioremediation of saline soils contaminated with petroleum substances.</title>
        <authorList>
            <person name="Kalwasinska A."/>
        </authorList>
    </citation>
    <scope>NUCLEOTIDE SEQUENCE [LARGE SCALE GENOMIC DNA]</scope>
    <source>
        <strain evidence="2 3">H11</strain>
    </source>
</reference>